<dbReference type="Pfam" id="PF08700">
    <property type="entry name" value="VPS51_Exo84_N"/>
    <property type="match status" value="1"/>
</dbReference>
<feature type="compositionally biased region" description="Polar residues" evidence="7">
    <location>
        <begin position="46"/>
        <end position="56"/>
    </location>
</feature>
<dbReference type="InterPro" id="IPR042561">
    <property type="entry name" value="Exo84_C_1"/>
</dbReference>
<dbReference type="GO" id="GO:0006893">
    <property type="term" value="P:Golgi to plasma membrane transport"/>
    <property type="evidence" value="ECO:0007669"/>
    <property type="project" value="TreeGrafter"/>
</dbReference>
<reference evidence="9" key="1">
    <citation type="submission" date="2020-06" db="EMBL/GenBank/DDBJ databases">
        <authorList>
            <person name="Onetto C."/>
        </authorList>
    </citation>
    <scope>NUCLEOTIDE SEQUENCE</scope>
</reference>
<evidence type="ECO:0000256" key="3">
    <source>
        <dbReference type="ARBA" id="ARBA00021269"/>
    </source>
</evidence>
<evidence type="ECO:0000256" key="4">
    <source>
        <dbReference type="ARBA" id="ARBA00022448"/>
    </source>
</evidence>
<dbReference type="EMBL" id="CAIJEN010000015">
    <property type="protein sequence ID" value="CAD0094941.1"/>
    <property type="molecule type" value="Genomic_DNA"/>
</dbReference>
<dbReference type="GO" id="GO:0015031">
    <property type="term" value="P:protein transport"/>
    <property type="evidence" value="ECO:0007669"/>
    <property type="project" value="UniProtKB-KW"/>
</dbReference>
<protein>
    <recommendedName>
        <fullName evidence="3">Exocyst complex component EXO84</fullName>
    </recommendedName>
</protein>
<comment type="similarity">
    <text evidence="2">Belongs to the EXO84 family.</text>
</comment>
<organism evidence="9 10">
    <name type="scientific">Aureobasidium vineae</name>
    <dbReference type="NCBI Taxonomy" id="2773715"/>
    <lineage>
        <taxon>Eukaryota</taxon>
        <taxon>Fungi</taxon>
        <taxon>Dikarya</taxon>
        <taxon>Ascomycota</taxon>
        <taxon>Pezizomycotina</taxon>
        <taxon>Dothideomycetes</taxon>
        <taxon>Dothideomycetidae</taxon>
        <taxon>Dothideales</taxon>
        <taxon>Saccotheciaceae</taxon>
        <taxon>Aureobasidium</taxon>
    </lineage>
</organism>
<comment type="subcellular location">
    <subcellularLocation>
        <location evidence="1">Cytoplasmic vesicle</location>
        <location evidence="1">Secretory vesicle</location>
    </subcellularLocation>
</comment>
<evidence type="ECO:0000256" key="1">
    <source>
        <dbReference type="ARBA" id="ARBA00004398"/>
    </source>
</evidence>
<feature type="region of interest" description="Disordered" evidence="7">
    <location>
        <begin position="218"/>
        <end position="242"/>
    </location>
</feature>
<comment type="caution">
    <text evidence="9">The sequence shown here is derived from an EMBL/GenBank/DDBJ whole genome shotgun (WGS) entry which is preliminary data.</text>
</comment>
<dbReference type="PANTHER" id="PTHR21426">
    <property type="entry name" value="EXOCYST COMPLEX COMPONENT 8"/>
    <property type="match status" value="1"/>
</dbReference>
<dbReference type="Pfam" id="PF16528">
    <property type="entry name" value="Exo84_C"/>
    <property type="match status" value="1"/>
</dbReference>
<feature type="domain" description="Exocyst component Exo84 C-terminal" evidence="8">
    <location>
        <begin position="467"/>
        <end position="682"/>
    </location>
</feature>
<dbReference type="Proteomes" id="UP000716446">
    <property type="component" value="Unassembled WGS sequence"/>
</dbReference>
<name>A0A9N8JUH9_9PEZI</name>
<keyword evidence="10" id="KW-1185">Reference proteome</keyword>
<evidence type="ECO:0000256" key="5">
    <source>
        <dbReference type="ARBA" id="ARBA00022483"/>
    </source>
</evidence>
<dbReference type="AlphaFoldDB" id="A0A9N8JUH9"/>
<dbReference type="GO" id="GO:0030133">
    <property type="term" value="C:transport vesicle"/>
    <property type="evidence" value="ECO:0007669"/>
    <property type="project" value="UniProtKB-SubCell"/>
</dbReference>
<feature type="region of interest" description="Disordered" evidence="7">
    <location>
        <begin position="1"/>
        <end position="82"/>
    </location>
</feature>
<keyword evidence="5" id="KW-0268">Exocytosis</keyword>
<feature type="region of interest" description="Disordered" evidence="7">
    <location>
        <begin position="94"/>
        <end position="126"/>
    </location>
</feature>
<dbReference type="GO" id="GO:0000145">
    <property type="term" value="C:exocyst"/>
    <property type="evidence" value="ECO:0007669"/>
    <property type="project" value="InterPro"/>
</dbReference>
<evidence type="ECO:0000256" key="2">
    <source>
        <dbReference type="ARBA" id="ARBA00007210"/>
    </source>
</evidence>
<dbReference type="Gene3D" id="1.20.58.1210">
    <property type="entry name" value="Exo84p, N-terminal helical domain"/>
    <property type="match status" value="1"/>
</dbReference>
<accession>A0A9N8JUH9</accession>
<feature type="compositionally biased region" description="Low complexity" evidence="7">
    <location>
        <begin position="57"/>
        <end position="68"/>
    </location>
</feature>
<dbReference type="GO" id="GO:0006887">
    <property type="term" value="P:exocytosis"/>
    <property type="evidence" value="ECO:0007669"/>
    <property type="project" value="UniProtKB-KW"/>
</dbReference>
<feature type="compositionally biased region" description="Polar residues" evidence="7">
    <location>
        <begin position="29"/>
        <end position="39"/>
    </location>
</feature>
<dbReference type="Pfam" id="PF25345">
    <property type="entry name" value="PH_EXO84"/>
    <property type="match status" value="1"/>
</dbReference>
<evidence type="ECO:0000256" key="7">
    <source>
        <dbReference type="SAM" id="MobiDB-lite"/>
    </source>
</evidence>
<dbReference type="InterPro" id="IPR011993">
    <property type="entry name" value="PH-like_dom_sf"/>
</dbReference>
<evidence type="ECO:0000256" key="6">
    <source>
        <dbReference type="ARBA" id="ARBA00022927"/>
    </source>
</evidence>
<evidence type="ECO:0000259" key="8">
    <source>
        <dbReference type="Pfam" id="PF16528"/>
    </source>
</evidence>
<dbReference type="SUPFAM" id="SSF74788">
    <property type="entry name" value="Cullin repeat-like"/>
    <property type="match status" value="1"/>
</dbReference>
<dbReference type="Gene3D" id="1.20.58.1220">
    <property type="entry name" value="Exo84p, C-terminal helical domain"/>
    <property type="match status" value="1"/>
</dbReference>
<feature type="compositionally biased region" description="Polar residues" evidence="7">
    <location>
        <begin position="218"/>
        <end position="233"/>
    </location>
</feature>
<evidence type="ECO:0000313" key="10">
    <source>
        <dbReference type="Proteomes" id="UP000716446"/>
    </source>
</evidence>
<gene>
    <name evidence="9" type="ORF">AWRI4619_LOCUS8559</name>
</gene>
<dbReference type="InterPro" id="IPR042560">
    <property type="entry name" value="Exo84_C_2"/>
</dbReference>
<dbReference type="PANTHER" id="PTHR21426:SF12">
    <property type="entry name" value="EXOCYST COMPLEX COMPONENT 8"/>
    <property type="match status" value="1"/>
</dbReference>
<sequence length="694" mass="77918">MSEKAKGIVSLRKKKTTKRPQISAPRQIVHTQQLDSTPSLHPPPLQHSQSSDTAPRSNSQTSQASSQAPRPRPSLGGPDRTADLVKRRYSTRFANYPQDAERAPSVPTIPQHLAQSRPNRSPDRRGERIRVDVNALRDPDLQPDQYVSILLQDANEADIHAYQHELRKLKNRTSTDLQHNVYQNRTQFIHISNEADKLKSEMHTLRALMSELTGVLSHATSAGSSQEDQTAQQSRKRQNRSSVANLEALWSTHLQAMWKRVEGSQKFLPAVPGRHIVYESGRWLELNAATWKPRRRLHVILLNDHLLLASEKKRFDPPGMNSSPQSKRASVYQQTQTQTQLVAERCWPLQDIHMTDISTRATDDRHNITTALNVRIGNESWTLASSSASGAGQEVNSLLVHFRKSVEDLRKTTAADQDHRDRAMDELAFLTGQSRFYKKASTQNTDSTTLNSSSTLIDVDGKQQTLRWVENQVDALDLNIALQHFDDAVVLNEKLRKLAKNIKGNNVAQDIILSKLDQRGAKLATMLAKRLKDTNSGAAATKENVGWLMRLGYEETARSAYLESRKEVLRKRARFVVRVLACSQSLTIFRQIPFTGSLPPHLTSLSYVTFAIILHTLRTFSSSFPPTSSSAVVKWAKERIDEFNESLNRQLSSVERGSSLWNECIDVVREQAAVLGEAGVDFSGLIAQGLAQQT</sequence>
<dbReference type="Gene3D" id="2.30.29.30">
    <property type="entry name" value="Pleckstrin-homology domain (PH domain)/Phosphotyrosine-binding domain (PTB)"/>
    <property type="match status" value="1"/>
</dbReference>
<dbReference type="InterPro" id="IPR016159">
    <property type="entry name" value="Cullin_repeat-like_dom_sf"/>
</dbReference>
<keyword evidence="4" id="KW-0813">Transport</keyword>
<dbReference type="InterPro" id="IPR032403">
    <property type="entry name" value="Exo84_C"/>
</dbReference>
<proteinExistence type="inferred from homology"/>
<evidence type="ECO:0000313" key="9">
    <source>
        <dbReference type="EMBL" id="CAD0094941.1"/>
    </source>
</evidence>
<dbReference type="InterPro" id="IPR033961">
    <property type="entry name" value="Exo84"/>
</dbReference>
<keyword evidence="6" id="KW-0653">Protein transport</keyword>